<protein>
    <submittedName>
        <fullName evidence="2">Uncharacterized protein</fullName>
    </submittedName>
</protein>
<feature type="transmembrane region" description="Helical" evidence="1">
    <location>
        <begin position="29"/>
        <end position="52"/>
    </location>
</feature>
<reference evidence="2 3" key="1">
    <citation type="submission" date="2018-03" db="EMBL/GenBank/DDBJ databases">
        <title>Genomic Encyclopedia of Archaeal and Bacterial Type Strains, Phase II (KMG-II): from individual species to whole genera.</title>
        <authorList>
            <person name="Goeker M."/>
        </authorList>
    </citation>
    <scope>NUCLEOTIDE SEQUENCE [LARGE SCALE GENOMIC DNA]</scope>
    <source>
        <strain evidence="2 3">DSM 45601</strain>
    </source>
</reference>
<proteinExistence type="predicted"/>
<sequence length="238" mass="25938">MDVHHRSIDRNGGHRQSPGLYERLHLSRWLLAVVILSVAVALLLKYSVGLLYGEAADLAAAVAIPGFLAALWPARRYLRFGIAYAGRLRNGRLVLIGDATALDRLRARIRDPAAAARRDLRAGAVLCLLVVAMGVLAVLEYFVVTDYHLAEGPVMVGIFFGVIAAIVLSAGWSHFSALVWQLRTGGTVLRRGRLSLLLAAYSLLYGREAVAEGVPERELCAAVERHPELMDNVRMAGH</sequence>
<keyword evidence="1" id="KW-0812">Transmembrane</keyword>
<keyword evidence="3" id="KW-1185">Reference proteome</keyword>
<organism evidence="2 3">
    <name type="scientific">Allonocardiopsis opalescens</name>
    <dbReference type="NCBI Taxonomy" id="1144618"/>
    <lineage>
        <taxon>Bacteria</taxon>
        <taxon>Bacillati</taxon>
        <taxon>Actinomycetota</taxon>
        <taxon>Actinomycetes</taxon>
        <taxon>Streptosporangiales</taxon>
        <taxon>Allonocardiopsis</taxon>
    </lineage>
</organism>
<dbReference type="AlphaFoldDB" id="A0A2T0PXV9"/>
<dbReference type="EMBL" id="PVZC01000008">
    <property type="protein sequence ID" value="PRX96380.1"/>
    <property type="molecule type" value="Genomic_DNA"/>
</dbReference>
<feature type="transmembrane region" description="Helical" evidence="1">
    <location>
        <begin position="156"/>
        <end position="180"/>
    </location>
</feature>
<evidence type="ECO:0000313" key="2">
    <source>
        <dbReference type="EMBL" id="PRX96380.1"/>
    </source>
</evidence>
<gene>
    <name evidence="2" type="ORF">CLV72_108389</name>
</gene>
<dbReference type="Proteomes" id="UP000237846">
    <property type="component" value="Unassembled WGS sequence"/>
</dbReference>
<accession>A0A2T0PXV9</accession>
<keyword evidence="1" id="KW-0472">Membrane</keyword>
<name>A0A2T0PXV9_9ACTN</name>
<evidence type="ECO:0000313" key="3">
    <source>
        <dbReference type="Proteomes" id="UP000237846"/>
    </source>
</evidence>
<feature type="transmembrane region" description="Helical" evidence="1">
    <location>
        <begin position="120"/>
        <end position="144"/>
    </location>
</feature>
<evidence type="ECO:0000256" key="1">
    <source>
        <dbReference type="SAM" id="Phobius"/>
    </source>
</evidence>
<comment type="caution">
    <text evidence="2">The sequence shown here is derived from an EMBL/GenBank/DDBJ whole genome shotgun (WGS) entry which is preliminary data.</text>
</comment>
<dbReference type="RefSeq" id="WP_146159561.1">
    <property type="nucleotide sequence ID" value="NZ_PVZC01000008.1"/>
</dbReference>
<feature type="transmembrane region" description="Helical" evidence="1">
    <location>
        <begin position="58"/>
        <end position="74"/>
    </location>
</feature>
<keyword evidence="1" id="KW-1133">Transmembrane helix</keyword>